<proteinExistence type="predicted"/>
<keyword evidence="3" id="KW-1185">Reference proteome</keyword>
<feature type="domain" description="YdhG-like" evidence="1">
    <location>
        <begin position="21"/>
        <end position="125"/>
    </location>
</feature>
<accession>A0ABV0BLM5</accession>
<reference evidence="2 3" key="1">
    <citation type="submission" date="2024-04" db="EMBL/GenBank/DDBJ databases">
        <title>A novel species isolated from cricket.</title>
        <authorList>
            <person name="Wang H.-C."/>
        </authorList>
    </citation>
    <scope>NUCLEOTIDE SEQUENCE [LARGE SCALE GENOMIC DNA]</scope>
    <source>
        <strain evidence="2 3">WL0021</strain>
    </source>
</reference>
<dbReference type="EMBL" id="JBBYXI010000003">
    <property type="protein sequence ID" value="MEN3931211.1"/>
    <property type="molecule type" value="Genomic_DNA"/>
</dbReference>
<gene>
    <name evidence="2" type="ORF">WJT86_09095</name>
</gene>
<sequence length="133" mass="15033">MRAFEDATVEAVFNAYPQQFRKALLALREIIFEVAAETEGVGPLSEVLKWSQPSYLTEKTGSGTTVRLDRFGDSSVAVFFHCQTTLVETFRELFPELKYEKNRAIVLDPVKALPADVLAICIKMALTYKLKRK</sequence>
<dbReference type="Pfam" id="PF08818">
    <property type="entry name" value="DUF1801"/>
    <property type="match status" value="1"/>
</dbReference>
<dbReference type="Proteomes" id="UP001418637">
    <property type="component" value="Unassembled WGS sequence"/>
</dbReference>
<dbReference type="RefSeq" id="WP_346337249.1">
    <property type="nucleotide sequence ID" value="NZ_JBBYXI010000003.1"/>
</dbReference>
<evidence type="ECO:0000259" key="1">
    <source>
        <dbReference type="Pfam" id="PF08818"/>
    </source>
</evidence>
<evidence type="ECO:0000313" key="3">
    <source>
        <dbReference type="Proteomes" id="UP001418637"/>
    </source>
</evidence>
<protein>
    <submittedName>
        <fullName evidence="2">DUF1801 domain-containing protein</fullName>
    </submittedName>
</protein>
<dbReference type="InterPro" id="IPR014922">
    <property type="entry name" value="YdhG-like"/>
</dbReference>
<evidence type="ECO:0000313" key="2">
    <source>
        <dbReference type="EMBL" id="MEN3931211.1"/>
    </source>
</evidence>
<dbReference type="SUPFAM" id="SSF159888">
    <property type="entry name" value="YdhG-like"/>
    <property type="match status" value="1"/>
</dbReference>
<name>A0ABV0BLM5_9HYPH</name>
<comment type="caution">
    <text evidence="2">The sequence shown here is derived from an EMBL/GenBank/DDBJ whole genome shotgun (WGS) entry which is preliminary data.</text>
</comment>
<organism evidence="2 3">
    <name type="scientific">Hohaiivirga grylli</name>
    <dbReference type="NCBI Taxonomy" id="3133970"/>
    <lineage>
        <taxon>Bacteria</taxon>
        <taxon>Pseudomonadati</taxon>
        <taxon>Pseudomonadota</taxon>
        <taxon>Alphaproteobacteria</taxon>
        <taxon>Hyphomicrobiales</taxon>
        <taxon>Methylobacteriaceae</taxon>
        <taxon>Hohaiivirga</taxon>
    </lineage>
</organism>